<sequence>MTIQYFVPHPTSQNVYDTSLMWSRAISSMAYVMAIISFLRFHTKRLKNKNYAPYSLVAILSFTAMVLIGFIGGTAKDSLFQKIYENMMVPLQATTFSLLAFYMSSAAYRAFRIRGVEATVLMITAFIVIFGTTTIGNYVPKMNEIVEWIMAVPNLASKRGIIIGVGLGVVATSIKIILGIERNWVGG</sequence>
<keyword evidence="1" id="KW-0472">Membrane</keyword>
<feature type="transmembrane region" description="Helical" evidence="1">
    <location>
        <begin position="20"/>
        <end position="39"/>
    </location>
</feature>
<feature type="transmembrane region" description="Helical" evidence="1">
    <location>
        <begin position="91"/>
        <end position="111"/>
    </location>
</feature>
<evidence type="ECO:0000313" key="2">
    <source>
        <dbReference type="EMBL" id="HGL18241.1"/>
    </source>
</evidence>
<feature type="transmembrane region" description="Helical" evidence="1">
    <location>
        <begin position="159"/>
        <end position="178"/>
    </location>
</feature>
<gene>
    <name evidence="2" type="ORF">ENU66_07940</name>
</gene>
<keyword evidence="1" id="KW-0812">Transmembrane</keyword>
<protein>
    <submittedName>
        <fullName evidence="2">Uncharacterized protein</fullName>
    </submittedName>
</protein>
<comment type="caution">
    <text evidence="2">The sequence shown here is derived from an EMBL/GenBank/DDBJ whole genome shotgun (WGS) entry which is preliminary data.</text>
</comment>
<dbReference type="EMBL" id="DTDJ01000047">
    <property type="protein sequence ID" value="HGL18241.1"/>
    <property type="molecule type" value="Genomic_DNA"/>
</dbReference>
<proteinExistence type="predicted"/>
<reference evidence="2" key="1">
    <citation type="journal article" date="2020" name="mSystems">
        <title>Genome- and Community-Level Interaction Insights into Carbon Utilization and Element Cycling Functions of Hydrothermarchaeota in Hydrothermal Sediment.</title>
        <authorList>
            <person name="Zhou Z."/>
            <person name="Liu Y."/>
            <person name="Xu W."/>
            <person name="Pan J."/>
            <person name="Luo Z.H."/>
            <person name="Li M."/>
        </authorList>
    </citation>
    <scope>NUCLEOTIDE SEQUENCE [LARGE SCALE GENOMIC DNA]</scope>
    <source>
        <strain evidence="2">SpSt-69</strain>
    </source>
</reference>
<name>A0A7V3ZZE7_UNCW3</name>
<feature type="transmembrane region" description="Helical" evidence="1">
    <location>
        <begin position="118"/>
        <end position="139"/>
    </location>
</feature>
<accession>A0A7V3ZZE7</accession>
<evidence type="ECO:0000256" key="1">
    <source>
        <dbReference type="SAM" id="Phobius"/>
    </source>
</evidence>
<feature type="transmembrane region" description="Helical" evidence="1">
    <location>
        <begin position="51"/>
        <end position="71"/>
    </location>
</feature>
<keyword evidence="1" id="KW-1133">Transmembrane helix</keyword>
<dbReference type="AlphaFoldDB" id="A0A7V3ZZE7"/>
<organism evidence="2">
    <name type="scientific">candidate division WOR-3 bacterium</name>
    <dbReference type="NCBI Taxonomy" id="2052148"/>
    <lineage>
        <taxon>Bacteria</taxon>
        <taxon>Bacteria division WOR-3</taxon>
    </lineage>
</organism>